<evidence type="ECO:0000313" key="1">
    <source>
        <dbReference type="EMBL" id="MBF8436941.1"/>
    </source>
</evidence>
<comment type="caution">
    <text evidence="1">The sequence shown here is derived from an EMBL/GenBank/DDBJ whole genome shotgun (WGS) entry which is preliminary data.</text>
</comment>
<dbReference type="Proteomes" id="UP000621436">
    <property type="component" value="Unassembled WGS sequence"/>
</dbReference>
<keyword evidence="2" id="KW-1185">Reference proteome</keyword>
<name>A0A931AS93_9FIRM</name>
<proteinExistence type="predicted"/>
<dbReference type="AlphaFoldDB" id="A0A931AS93"/>
<evidence type="ECO:0000313" key="2">
    <source>
        <dbReference type="Proteomes" id="UP000621436"/>
    </source>
</evidence>
<dbReference type="RefSeq" id="WP_270453869.1">
    <property type="nucleotide sequence ID" value="NZ_JADPIE010000004.1"/>
</dbReference>
<gene>
    <name evidence="1" type="ORF">I0Q91_07630</name>
</gene>
<organism evidence="1 2">
    <name type="scientific">Halonatronomonas betaini</name>
    <dbReference type="NCBI Taxonomy" id="2778430"/>
    <lineage>
        <taxon>Bacteria</taxon>
        <taxon>Bacillati</taxon>
        <taxon>Bacillota</taxon>
        <taxon>Clostridia</taxon>
        <taxon>Halanaerobiales</taxon>
        <taxon>Halarsenatibacteraceae</taxon>
        <taxon>Halonatronomonas</taxon>
    </lineage>
</organism>
<reference evidence="1" key="1">
    <citation type="submission" date="2020-11" db="EMBL/GenBank/DDBJ databases">
        <title>Halonatronomonas betainensis gen. nov., sp. nov. a novel haloalkaliphilic representative of the family Halanaerobiacae capable of betaine degradation.</title>
        <authorList>
            <person name="Boltyanskaya Y."/>
            <person name="Kevbrin V."/>
            <person name="Detkova E."/>
            <person name="Grouzdev D.S."/>
            <person name="Koziaeva V."/>
            <person name="Zhilina T."/>
        </authorList>
    </citation>
    <scope>NUCLEOTIDE SEQUENCE</scope>
    <source>
        <strain evidence="1">Z-7014</strain>
    </source>
</reference>
<accession>A0A931AS93</accession>
<sequence>MQNYKLYSTGKIIHLELTVSKKEYSFIFVFNNKSQATIFKADLEQNLNNLKSLANLEDIISGLKYDALINHKDLEVMEAANDKLPGFYKSALEDNVSKIYLGVSLS</sequence>
<protein>
    <submittedName>
        <fullName evidence="1">Uncharacterized protein</fullName>
    </submittedName>
</protein>
<dbReference type="EMBL" id="JADPIE010000004">
    <property type="protein sequence ID" value="MBF8436941.1"/>
    <property type="molecule type" value="Genomic_DNA"/>
</dbReference>